<sequence>MTFEQSARCSKDVDCSAVGQFIFAQVIYSETVAPERTELLVSNNTLSDAQRAGLEKFIEKNKACRALRLQAFREYELRQVLIEHYERMDALYVALLTQKLTTAQGNAQLKANFELYGAQIKKVINRLREVDEERVG</sequence>
<dbReference type="AlphaFoldDB" id="A0A953ND52"/>
<accession>A0A953ND52</accession>
<evidence type="ECO:0000313" key="1">
    <source>
        <dbReference type="EMBL" id="MBZ1351150.1"/>
    </source>
</evidence>
<dbReference type="Proteomes" id="UP000739565">
    <property type="component" value="Unassembled WGS sequence"/>
</dbReference>
<dbReference type="EMBL" id="JAHXRI010000010">
    <property type="protein sequence ID" value="MBZ1351150.1"/>
    <property type="molecule type" value="Genomic_DNA"/>
</dbReference>
<reference evidence="1" key="1">
    <citation type="submission" date="2021-07" db="EMBL/GenBank/DDBJ databases">
        <title>New genus and species of the family Alcaligenaceae.</title>
        <authorList>
            <person name="Hahn M.W."/>
        </authorList>
    </citation>
    <scope>NUCLEOTIDE SEQUENCE</scope>
    <source>
        <strain evidence="1">LF4-65</strain>
    </source>
</reference>
<dbReference type="RefSeq" id="WP_259661567.1">
    <property type="nucleotide sequence ID" value="NZ_JAHXRI010000010.1"/>
</dbReference>
<evidence type="ECO:0000313" key="2">
    <source>
        <dbReference type="Proteomes" id="UP000739565"/>
    </source>
</evidence>
<organism evidence="1 2">
    <name type="scientific">Zwartia hollandica</name>
    <dbReference type="NCBI Taxonomy" id="324606"/>
    <lineage>
        <taxon>Bacteria</taxon>
        <taxon>Pseudomonadati</taxon>
        <taxon>Pseudomonadota</taxon>
        <taxon>Betaproteobacteria</taxon>
        <taxon>Burkholderiales</taxon>
        <taxon>Alcaligenaceae</taxon>
        <taxon>Zwartia</taxon>
    </lineage>
</organism>
<name>A0A953ND52_9BURK</name>
<gene>
    <name evidence="1" type="ORF">KZZ10_10880</name>
</gene>
<proteinExistence type="predicted"/>
<comment type="caution">
    <text evidence="1">The sequence shown here is derived from an EMBL/GenBank/DDBJ whole genome shotgun (WGS) entry which is preliminary data.</text>
</comment>
<keyword evidence="2" id="KW-1185">Reference proteome</keyword>
<protein>
    <submittedName>
        <fullName evidence="1">Uncharacterized protein</fullName>
    </submittedName>
</protein>